<comment type="caution">
    <text evidence="8">The sequence shown here is derived from an EMBL/GenBank/DDBJ whole genome shotgun (WGS) entry which is preliminary data.</text>
</comment>
<protein>
    <recommendedName>
        <fullName evidence="6">Large ribosomal subunit protein mL49</fullName>
    </recommendedName>
</protein>
<dbReference type="AlphaFoldDB" id="A0AAV9GBL2"/>
<evidence type="ECO:0000256" key="6">
    <source>
        <dbReference type="ARBA" id="ARBA00035191"/>
    </source>
</evidence>
<evidence type="ECO:0000256" key="3">
    <source>
        <dbReference type="ARBA" id="ARBA00022980"/>
    </source>
</evidence>
<dbReference type="Proteomes" id="UP001321760">
    <property type="component" value="Unassembled WGS sequence"/>
</dbReference>
<dbReference type="PANTHER" id="PTHR13477">
    <property type="entry name" value="MITOCHONDRIAL 39S RIBOSOMAL PROTEIN L49"/>
    <property type="match status" value="1"/>
</dbReference>
<sequence length="136" mass="14865">MLQALLRTAAPARRLAFPPVACLRNLTTAASEAASQTPSEPTTATPLAKPAVRPPYLIERTPSKNLPVYQLAKRGGNYKLTIVKKVEGDKQALRRDIAQALGMDLEDVRVKTVTGHIELKGYLAPKVTEFLEKQGF</sequence>
<dbReference type="PANTHER" id="PTHR13477:SF0">
    <property type="entry name" value="LARGE RIBOSOMAL SUBUNIT PROTEIN ML49"/>
    <property type="match status" value="1"/>
</dbReference>
<evidence type="ECO:0000256" key="1">
    <source>
        <dbReference type="ARBA" id="ARBA00004173"/>
    </source>
</evidence>
<feature type="region of interest" description="Disordered" evidence="7">
    <location>
        <begin position="31"/>
        <end position="50"/>
    </location>
</feature>
<evidence type="ECO:0000256" key="7">
    <source>
        <dbReference type="SAM" id="MobiDB-lite"/>
    </source>
</evidence>
<dbReference type="GO" id="GO:0003735">
    <property type="term" value="F:structural constituent of ribosome"/>
    <property type="evidence" value="ECO:0007669"/>
    <property type="project" value="InterPro"/>
</dbReference>
<dbReference type="GO" id="GO:0005762">
    <property type="term" value="C:mitochondrial large ribosomal subunit"/>
    <property type="evidence" value="ECO:0007669"/>
    <property type="project" value="TreeGrafter"/>
</dbReference>
<dbReference type="InterPro" id="IPR007740">
    <property type="entry name" value="Ribosomal_mL49"/>
</dbReference>
<name>A0AAV9GBL2_9PEZI</name>
<proteinExistence type="inferred from homology"/>
<dbReference type="GO" id="GO:0006412">
    <property type="term" value="P:translation"/>
    <property type="evidence" value="ECO:0007669"/>
    <property type="project" value="InterPro"/>
</dbReference>
<gene>
    <name evidence="8" type="ORF">QBC34DRAFT_414864</name>
</gene>
<feature type="compositionally biased region" description="Polar residues" evidence="7">
    <location>
        <begin position="31"/>
        <end position="45"/>
    </location>
</feature>
<dbReference type="EMBL" id="MU865975">
    <property type="protein sequence ID" value="KAK4444561.1"/>
    <property type="molecule type" value="Genomic_DNA"/>
</dbReference>
<organism evidence="8 9">
    <name type="scientific">Podospora aff. communis PSN243</name>
    <dbReference type="NCBI Taxonomy" id="3040156"/>
    <lineage>
        <taxon>Eukaryota</taxon>
        <taxon>Fungi</taxon>
        <taxon>Dikarya</taxon>
        <taxon>Ascomycota</taxon>
        <taxon>Pezizomycotina</taxon>
        <taxon>Sordariomycetes</taxon>
        <taxon>Sordariomycetidae</taxon>
        <taxon>Sordariales</taxon>
        <taxon>Podosporaceae</taxon>
        <taxon>Podospora</taxon>
    </lineage>
</organism>
<evidence type="ECO:0000256" key="2">
    <source>
        <dbReference type="ARBA" id="ARBA00005677"/>
    </source>
</evidence>
<reference evidence="8" key="1">
    <citation type="journal article" date="2023" name="Mol. Phylogenet. Evol.">
        <title>Genome-scale phylogeny and comparative genomics of the fungal order Sordariales.</title>
        <authorList>
            <person name="Hensen N."/>
            <person name="Bonometti L."/>
            <person name="Westerberg I."/>
            <person name="Brannstrom I.O."/>
            <person name="Guillou S."/>
            <person name="Cros-Aarteil S."/>
            <person name="Calhoun S."/>
            <person name="Haridas S."/>
            <person name="Kuo A."/>
            <person name="Mondo S."/>
            <person name="Pangilinan J."/>
            <person name="Riley R."/>
            <person name="LaButti K."/>
            <person name="Andreopoulos B."/>
            <person name="Lipzen A."/>
            <person name="Chen C."/>
            <person name="Yan M."/>
            <person name="Daum C."/>
            <person name="Ng V."/>
            <person name="Clum A."/>
            <person name="Steindorff A."/>
            <person name="Ohm R.A."/>
            <person name="Martin F."/>
            <person name="Silar P."/>
            <person name="Natvig D.O."/>
            <person name="Lalanne C."/>
            <person name="Gautier V."/>
            <person name="Ament-Velasquez S.L."/>
            <person name="Kruys A."/>
            <person name="Hutchinson M.I."/>
            <person name="Powell A.J."/>
            <person name="Barry K."/>
            <person name="Miller A.N."/>
            <person name="Grigoriev I.V."/>
            <person name="Debuchy R."/>
            <person name="Gladieux P."/>
            <person name="Hiltunen Thoren M."/>
            <person name="Johannesson H."/>
        </authorList>
    </citation>
    <scope>NUCLEOTIDE SEQUENCE</scope>
    <source>
        <strain evidence="8">PSN243</strain>
    </source>
</reference>
<evidence type="ECO:0000256" key="5">
    <source>
        <dbReference type="ARBA" id="ARBA00023274"/>
    </source>
</evidence>
<evidence type="ECO:0000256" key="4">
    <source>
        <dbReference type="ARBA" id="ARBA00023128"/>
    </source>
</evidence>
<evidence type="ECO:0000313" key="9">
    <source>
        <dbReference type="Proteomes" id="UP001321760"/>
    </source>
</evidence>
<dbReference type="Gene3D" id="3.30.780.10">
    <property type="entry name" value="SUI1-like domain"/>
    <property type="match status" value="1"/>
</dbReference>
<evidence type="ECO:0000313" key="8">
    <source>
        <dbReference type="EMBL" id="KAK4444561.1"/>
    </source>
</evidence>
<accession>A0AAV9GBL2</accession>
<dbReference type="Pfam" id="PF05046">
    <property type="entry name" value="Img2"/>
    <property type="match status" value="1"/>
</dbReference>
<reference evidence="8" key="2">
    <citation type="submission" date="2023-05" db="EMBL/GenBank/DDBJ databases">
        <authorList>
            <consortium name="Lawrence Berkeley National Laboratory"/>
            <person name="Steindorff A."/>
            <person name="Hensen N."/>
            <person name="Bonometti L."/>
            <person name="Westerberg I."/>
            <person name="Brannstrom I.O."/>
            <person name="Guillou S."/>
            <person name="Cros-Aarteil S."/>
            <person name="Calhoun S."/>
            <person name="Haridas S."/>
            <person name="Kuo A."/>
            <person name="Mondo S."/>
            <person name="Pangilinan J."/>
            <person name="Riley R."/>
            <person name="Labutti K."/>
            <person name="Andreopoulos B."/>
            <person name="Lipzen A."/>
            <person name="Chen C."/>
            <person name="Yanf M."/>
            <person name="Daum C."/>
            <person name="Ng V."/>
            <person name="Clum A."/>
            <person name="Ohm R."/>
            <person name="Martin F."/>
            <person name="Silar P."/>
            <person name="Natvig D."/>
            <person name="Lalanne C."/>
            <person name="Gautier V."/>
            <person name="Ament-Velasquez S.L."/>
            <person name="Kruys A."/>
            <person name="Hutchinson M.I."/>
            <person name="Powell A.J."/>
            <person name="Barry K."/>
            <person name="Miller A.N."/>
            <person name="Grigoriev I.V."/>
            <person name="Debuchy R."/>
            <person name="Gladieux P."/>
            <person name="Thoren M.H."/>
            <person name="Johannesson H."/>
        </authorList>
    </citation>
    <scope>NUCLEOTIDE SEQUENCE</scope>
    <source>
        <strain evidence="8">PSN243</strain>
    </source>
</reference>
<keyword evidence="5" id="KW-0687">Ribonucleoprotein</keyword>
<comment type="similarity">
    <text evidence="2">Belongs to the mitochondrion-specific ribosomal protein mL49 family.</text>
</comment>
<keyword evidence="4" id="KW-0496">Mitochondrion</keyword>
<comment type="subcellular location">
    <subcellularLocation>
        <location evidence="1">Mitochondrion</location>
    </subcellularLocation>
</comment>
<keyword evidence="9" id="KW-1185">Reference proteome</keyword>
<keyword evidence="3" id="KW-0689">Ribosomal protein</keyword>